<dbReference type="eggNOG" id="KOG1023">
    <property type="taxonomic scope" value="Eukaryota"/>
</dbReference>
<dbReference type="OrthoDB" id="302535at2759"/>
<organism evidence="3">
    <name type="scientific">Acromyrmex echinatior</name>
    <name type="common">Panamanian leafcutter ant</name>
    <name type="synonym">Acromyrmex octospinosus echinatior</name>
    <dbReference type="NCBI Taxonomy" id="103372"/>
    <lineage>
        <taxon>Eukaryota</taxon>
        <taxon>Metazoa</taxon>
        <taxon>Ecdysozoa</taxon>
        <taxon>Arthropoda</taxon>
        <taxon>Hexapoda</taxon>
        <taxon>Insecta</taxon>
        <taxon>Pterygota</taxon>
        <taxon>Neoptera</taxon>
        <taxon>Endopterygota</taxon>
        <taxon>Hymenoptera</taxon>
        <taxon>Apocrita</taxon>
        <taxon>Aculeata</taxon>
        <taxon>Formicoidea</taxon>
        <taxon>Formicidae</taxon>
        <taxon>Myrmicinae</taxon>
        <taxon>Acromyrmex</taxon>
    </lineage>
</organism>
<dbReference type="STRING" id="103372.F4W971"/>
<protein>
    <submittedName>
        <fullName evidence="2">Atrial natriuretic peptide receptor B</fullName>
    </submittedName>
</protein>
<keyword evidence="3" id="KW-1185">Reference proteome</keyword>
<proteinExistence type="predicted"/>
<feature type="compositionally biased region" description="Low complexity" evidence="1">
    <location>
        <begin position="1"/>
        <end position="15"/>
    </location>
</feature>
<dbReference type="Proteomes" id="UP000007755">
    <property type="component" value="Unassembled WGS sequence"/>
</dbReference>
<reference evidence="2" key="1">
    <citation type="submission" date="2011-02" db="EMBL/GenBank/DDBJ databases">
        <title>The genome of the leaf-cutting ant Acromyrmex echinatior suggests key adaptations to social evolution and fungus farming.</title>
        <authorList>
            <person name="Nygaard S."/>
            <person name="Zhang G."/>
        </authorList>
    </citation>
    <scope>NUCLEOTIDE SEQUENCE</scope>
</reference>
<dbReference type="Gene3D" id="1.10.510.10">
    <property type="entry name" value="Transferase(Phosphotransferase) domain 1"/>
    <property type="match status" value="1"/>
</dbReference>
<dbReference type="AlphaFoldDB" id="F4W971"/>
<accession>F4W971</accession>
<keyword evidence="2" id="KW-0675">Receptor</keyword>
<name>F4W971_ACREC</name>
<feature type="region of interest" description="Disordered" evidence="1">
    <location>
        <begin position="1"/>
        <end position="36"/>
    </location>
</feature>
<dbReference type="EMBL" id="GL888002">
    <property type="protein sequence ID" value="EGI69253.1"/>
    <property type="molecule type" value="Genomic_DNA"/>
</dbReference>
<dbReference type="InParanoid" id="F4W971"/>
<evidence type="ECO:0000256" key="1">
    <source>
        <dbReference type="SAM" id="MobiDB-lite"/>
    </source>
</evidence>
<gene>
    <name evidence="2" type="ORF">G5I_02018</name>
</gene>
<evidence type="ECO:0000313" key="3">
    <source>
        <dbReference type="Proteomes" id="UP000007755"/>
    </source>
</evidence>
<sequence length="135" mass="14732">MADRSLASSTSSLTLPQGSQVGTNPDGGASPRRAVSPLLEVRRPHCTLNCESCNLFLEDIYRHKIIEGVRRGGGSPLRPVIDDASVEEEVATLMRRCWAQESADRPDFPALKQTIRKINKKAINLKSGCNAGMEL</sequence>
<evidence type="ECO:0000313" key="2">
    <source>
        <dbReference type="EMBL" id="EGI69253.1"/>
    </source>
</evidence>